<keyword evidence="1" id="KW-0732">Signal</keyword>
<dbReference type="InterPro" id="IPR036465">
    <property type="entry name" value="vWFA_dom_sf"/>
</dbReference>
<evidence type="ECO:0000259" key="2">
    <source>
        <dbReference type="PROSITE" id="PS50234"/>
    </source>
</evidence>
<proteinExistence type="predicted"/>
<dbReference type="PROSITE" id="PS50234">
    <property type="entry name" value="VWFA"/>
    <property type="match status" value="3"/>
</dbReference>
<evidence type="ECO:0000313" key="3">
    <source>
        <dbReference type="Proteomes" id="UP001165740"/>
    </source>
</evidence>
<reference evidence="4" key="1">
    <citation type="submission" date="2025-08" db="UniProtKB">
        <authorList>
            <consortium name="RefSeq"/>
        </authorList>
    </citation>
    <scope>IDENTIFICATION</scope>
</reference>
<dbReference type="OrthoDB" id="6150103at2759"/>
<feature type="signal peptide" evidence="1">
    <location>
        <begin position="1"/>
        <end position="22"/>
    </location>
</feature>
<dbReference type="CDD" id="cd01450">
    <property type="entry name" value="vWFA_subfamily_ECM"/>
    <property type="match status" value="2"/>
</dbReference>
<dbReference type="RefSeq" id="XP_055869562.1">
    <property type="nucleotide sequence ID" value="XM_056013587.1"/>
</dbReference>
<dbReference type="SMART" id="SM00327">
    <property type="entry name" value="VWA"/>
    <property type="match status" value="3"/>
</dbReference>
<dbReference type="Pfam" id="PF00092">
    <property type="entry name" value="VWA"/>
    <property type="match status" value="3"/>
</dbReference>
<dbReference type="SUPFAM" id="SSF53300">
    <property type="entry name" value="vWA-like"/>
    <property type="match status" value="3"/>
</dbReference>
<dbReference type="Gene3D" id="3.40.50.410">
    <property type="entry name" value="von Willebrand factor, type A domain"/>
    <property type="match status" value="3"/>
</dbReference>
<protein>
    <submittedName>
        <fullName evidence="4">Collagen alpha-3(VI) chain-like</fullName>
    </submittedName>
</protein>
<name>A0A9W2Z3R6_BIOGL</name>
<feature type="domain" description="VWFA" evidence="2">
    <location>
        <begin position="456"/>
        <end position="632"/>
    </location>
</feature>
<dbReference type="PANTHER" id="PTHR24020">
    <property type="entry name" value="COLLAGEN ALPHA"/>
    <property type="match status" value="1"/>
</dbReference>
<dbReference type="InterPro" id="IPR002035">
    <property type="entry name" value="VWF_A"/>
</dbReference>
<gene>
    <name evidence="4" type="primary">LOC106069597</name>
</gene>
<dbReference type="Proteomes" id="UP001165740">
    <property type="component" value="Chromosome 16"/>
</dbReference>
<dbReference type="AlphaFoldDB" id="A0A9W2Z3R6"/>
<evidence type="ECO:0000256" key="1">
    <source>
        <dbReference type="SAM" id="SignalP"/>
    </source>
</evidence>
<evidence type="ECO:0000313" key="4">
    <source>
        <dbReference type="RefSeq" id="XP_055869562.1"/>
    </source>
</evidence>
<dbReference type="OMA" id="FAKGYNN"/>
<dbReference type="GeneID" id="106069597"/>
<dbReference type="PANTHER" id="PTHR24020:SF84">
    <property type="entry name" value="VWFA DOMAIN-CONTAINING PROTEIN"/>
    <property type="match status" value="1"/>
</dbReference>
<sequence length="652" mass="71732">MARLGQWSLGLLIGVLLIVCKGEDLMMNEEATEPDNLELVFLIHTSPKINKTNFQHYLHFMKEVIEKTNIESGKVKVAAVTYRKNGKIAFNFNKFKTKDTLLKGLGKIKAAKSKFGNLASGLNITKTKLFGQKKLPPNTMRWVIILTDANSGLEQDQIAAMAQQLTSVGVIIRAYGIGLKDLSQLQLATTDVKGLKTYSELRNATKDVVRMLDTFQQKDQPKGSFTQGLADVAIVYHLSNAAKPNDINSFKTFLKSILEKASIDNGNVRVALMNYAKKGRNLVDFNKSKTKNGVFSAIDKIDLKYRAAASNAGAALNEVQSKFFTKNLDRPDAENIVILITDAKNSDQSENMVKEADELRKSGYKIITVGIRGADANELKGVASQSSMSFYSPSFERALTGGFTESVWDVLNPAASVPATSPTRVPAATSPSRVVTTKVTQESVSEVVADTGSEADIVFAVHFNPRRSNTEFLQLIDYLKSLVLTSDVNNQKVRFGLYFDKNNFFFQLKDYTNTSAIIDALGTASKSLTTTDQFDLVSVLRDVRTRMFTPANGDRANVQNILIVFTDTVTSGAALLLQQERTLLNKNKIIVYSAGIGLNDKAALETISDETNLVTFSDYSELKSYGAQLSQLIPALNTIPAPTTTARKEDYY</sequence>
<accession>A0A9W2Z3R6</accession>
<feature type="domain" description="VWFA" evidence="2">
    <location>
        <begin position="38"/>
        <end position="215"/>
    </location>
</feature>
<dbReference type="InterPro" id="IPR050525">
    <property type="entry name" value="ECM_Assembly_Org"/>
</dbReference>
<feature type="chain" id="PRO_5040799280" evidence="1">
    <location>
        <begin position="23"/>
        <end position="652"/>
    </location>
</feature>
<keyword evidence="3" id="KW-1185">Reference proteome</keyword>
<organism evidence="3 4">
    <name type="scientific">Biomphalaria glabrata</name>
    <name type="common">Bloodfluke planorb</name>
    <name type="synonym">Freshwater snail</name>
    <dbReference type="NCBI Taxonomy" id="6526"/>
    <lineage>
        <taxon>Eukaryota</taxon>
        <taxon>Metazoa</taxon>
        <taxon>Spiralia</taxon>
        <taxon>Lophotrochozoa</taxon>
        <taxon>Mollusca</taxon>
        <taxon>Gastropoda</taxon>
        <taxon>Heterobranchia</taxon>
        <taxon>Euthyneura</taxon>
        <taxon>Panpulmonata</taxon>
        <taxon>Hygrophila</taxon>
        <taxon>Lymnaeoidea</taxon>
        <taxon>Planorbidae</taxon>
        <taxon>Biomphalaria</taxon>
    </lineage>
</organism>
<feature type="domain" description="VWFA" evidence="2">
    <location>
        <begin position="231"/>
        <end position="407"/>
    </location>
</feature>